<keyword evidence="2" id="KW-1185">Reference proteome</keyword>
<gene>
    <name evidence="1" type="ORF">Tam10B_0382</name>
</gene>
<accession>A0A229W0H1</accession>
<proteinExistence type="predicted"/>
<organism evidence="1 2">
    <name type="scientific">Bifidobacterium vansinderenii</name>
    <dbReference type="NCBI Taxonomy" id="1984871"/>
    <lineage>
        <taxon>Bacteria</taxon>
        <taxon>Bacillati</taxon>
        <taxon>Actinomycetota</taxon>
        <taxon>Actinomycetes</taxon>
        <taxon>Bifidobacteriales</taxon>
        <taxon>Bifidobacteriaceae</taxon>
        <taxon>Bifidobacterium</taxon>
    </lineage>
</organism>
<protein>
    <submittedName>
        <fullName evidence="1">Uncharacterized protein</fullName>
    </submittedName>
</protein>
<reference evidence="1 2" key="1">
    <citation type="submission" date="2017-05" db="EMBL/GenBank/DDBJ databases">
        <title>Bifidobacterium vansinderenii sp. nov.</title>
        <authorList>
            <person name="Lugli G.A."/>
            <person name="Duranti S."/>
            <person name="Mangifesta M."/>
        </authorList>
    </citation>
    <scope>NUCLEOTIDE SEQUENCE [LARGE SCALE GENOMIC DNA]</scope>
    <source>
        <strain evidence="1 2">Tam10B</strain>
    </source>
</reference>
<sequence>MATAWGDESVRKTGVPSPMYLMGACVCDDAETLTRQRLASLKPKGAKKLHWRDMRPSLRGKVIDAIDAMNLDHVIVAAVPMDRWNTAERARRKCLECLLPLLETEYGVDTLVLERREASQDRNDIRFIDGLRSRGFISAIRVELQAGETDARLWLPDQLLGAYGDARTGTERYGSFLSCVRTVLIDGD</sequence>
<comment type="caution">
    <text evidence="1">The sequence shown here is derived from an EMBL/GenBank/DDBJ whole genome shotgun (WGS) entry which is preliminary data.</text>
</comment>
<dbReference type="AlphaFoldDB" id="A0A229W0H1"/>
<dbReference type="EMBL" id="NEWD01000004">
    <property type="protein sequence ID" value="OXN01379.1"/>
    <property type="molecule type" value="Genomic_DNA"/>
</dbReference>
<dbReference type="RefSeq" id="WP_093959583.1">
    <property type="nucleotide sequence ID" value="NZ_NEWD01000004.1"/>
</dbReference>
<evidence type="ECO:0000313" key="2">
    <source>
        <dbReference type="Proteomes" id="UP000215433"/>
    </source>
</evidence>
<dbReference type="OrthoDB" id="3255134at2"/>
<dbReference type="Proteomes" id="UP000215433">
    <property type="component" value="Unassembled WGS sequence"/>
</dbReference>
<name>A0A229W0H1_9BIFI</name>
<evidence type="ECO:0000313" key="1">
    <source>
        <dbReference type="EMBL" id="OXN01379.1"/>
    </source>
</evidence>